<keyword evidence="1" id="KW-0732">Signal</keyword>
<reference evidence="2 3" key="1">
    <citation type="submission" date="2022-03" db="EMBL/GenBank/DDBJ databases">
        <title>Complete genome of Streptomyces rimosus ssp. rimosus R7 (=ATCC 10970).</title>
        <authorList>
            <person name="Beganovic S."/>
            <person name="Ruckert C."/>
            <person name="Busche T."/>
            <person name="Kalinowski J."/>
            <person name="Wittmann C."/>
        </authorList>
    </citation>
    <scope>NUCLEOTIDE SEQUENCE [LARGE SCALE GENOMIC DNA]</scope>
    <source>
        <strain evidence="2 3">R7</strain>
    </source>
</reference>
<protein>
    <recommendedName>
        <fullName evidence="4">Secreted protein</fullName>
    </recommendedName>
</protein>
<accession>A0ABY3ZDR4</accession>
<dbReference type="GeneID" id="66852399"/>
<evidence type="ECO:0008006" key="4">
    <source>
        <dbReference type="Google" id="ProtNLM"/>
    </source>
</evidence>
<name>A0ABY3ZDR4_STRRM</name>
<evidence type="ECO:0000256" key="1">
    <source>
        <dbReference type="SAM" id="SignalP"/>
    </source>
</evidence>
<gene>
    <name evidence="2" type="ORF">SRIMR7_40475</name>
</gene>
<organism evidence="2 3">
    <name type="scientific">Streptomyces rimosus subsp. rimosus</name>
    <dbReference type="NCBI Taxonomy" id="132474"/>
    <lineage>
        <taxon>Bacteria</taxon>
        <taxon>Bacillati</taxon>
        <taxon>Actinomycetota</taxon>
        <taxon>Actinomycetes</taxon>
        <taxon>Kitasatosporales</taxon>
        <taxon>Streptomycetaceae</taxon>
        <taxon>Streptomyces</taxon>
    </lineage>
</organism>
<feature type="signal peptide" evidence="1">
    <location>
        <begin position="1"/>
        <end position="23"/>
    </location>
</feature>
<dbReference type="Proteomes" id="UP000829494">
    <property type="component" value="Chromosome"/>
</dbReference>
<feature type="chain" id="PRO_5046171569" description="Secreted protein" evidence="1">
    <location>
        <begin position="24"/>
        <end position="104"/>
    </location>
</feature>
<evidence type="ECO:0000313" key="2">
    <source>
        <dbReference type="EMBL" id="UNZ08450.1"/>
    </source>
</evidence>
<keyword evidence="3" id="KW-1185">Reference proteome</keyword>
<proteinExistence type="predicted"/>
<dbReference type="RefSeq" id="WP_003979199.1">
    <property type="nucleotide sequence ID" value="NZ_CP043497.1"/>
</dbReference>
<sequence>MRLKIAMPVIAATAALIAGGATAAPASAAPAAPTASYQAKATCQTWTDGVTAGVSCNTSRKYYAWAKCKNGSTVYGARKNNRKWSYAYCSSVASSVRTYGYAWV</sequence>
<dbReference type="EMBL" id="CP094298">
    <property type="protein sequence ID" value="UNZ08450.1"/>
    <property type="molecule type" value="Genomic_DNA"/>
</dbReference>
<evidence type="ECO:0000313" key="3">
    <source>
        <dbReference type="Proteomes" id="UP000829494"/>
    </source>
</evidence>